<dbReference type="Proteomes" id="UP000000602">
    <property type="component" value="Chromosome"/>
</dbReference>
<dbReference type="Gene3D" id="1.25.10.10">
    <property type="entry name" value="Leucine-rich Repeat Variant"/>
    <property type="match status" value="1"/>
</dbReference>
<dbReference type="OrthoDB" id="5428640at2"/>
<dbReference type="InterPro" id="IPR016024">
    <property type="entry name" value="ARM-type_fold"/>
</dbReference>
<sequence length="1106" mass="124486">MIKYNIESSEIGILMAFNGAVVTCRLYPTSAPQVKTSMERAYNLFGDYLSKHDSFSLAMVDGSHAVNHKVIPQRTLDGLINLVVYRQLQLLGLQELLFEQDLDRFTFSQIVSVFVAKREKIEKEGGGREYVTALGLISCFREKFVGTLLAEKEKTKIKALEKLIEVLLGKTDIGQVRVELEAVLANEAMGAELLAAGIGRLLGVLSKRKGAFIAEEFNGMFVRVSELVAGEGQRELAVALAKLLVVDLQIAALAALLGQDFSSVFGQQLYDALVRHLSVEQLIKVQKLYQYYIARFEKTHPKSHKLAAIKPAYEHLGDHERVKAFWLKQITVDALQQAEAERLNSRMSNMLALLLGGKYLCLSNNEFLQNLPDLILSLAQEEDERGGEVLRVLADKLTSLQGEKQRNLATSLVLVGEKLLLEKKWKWLRPIRACFVSWLKKSNVGDALYERIASILSDIMLAEKGAGFIEEFDELLLLFYQLRNNEIKKDATVQAIIARVQDRAIDRKSLPVGLADCLLMPDDVQVSRRLVWQGPIAIRYLIDELISSEKTEQRLKIIDLLLQGKVALPPVIFERLDEDMPWYGKRNLIKLLGNTGSEEHVEKIFPYIKHRDLRVQREVCLCLSKIGGSKKKELLLQAIQQADDVFRIQLIQSLGPLVDEEVATALVQLLGELAVSREVRSAEIILAILKVLKKCPFLFVVEALTAFLDLRQEGGAFLSKDLWRRVEQVRDHLAALVAQNGKGAHVGVNELRKNKQRQISRMTTPSAFITEDHLERQALNAFEEGEQDQGGRLLLKLISKLACNGKFSEADKVRDLLIETAPYLLTDIIRAAEIIEEEKANSIDKGHVEIWHELYDFLTTEEFSVLYHRLQHKRLFNDEVIVSQGDVQKSLYFINSGKVKLFYKKQEAEVLIKTLSRCSVLGAGAFFDASVWTFAVSSLGRVDISVLDFKDIQELAEEYPSLESKLHDFCVKFEKIENFFKSSKNDRRQNQRVKVSGRISSHLCDNQGRRAGVMPKGGLSDISAGGISFFIRLSRKAHAQVLLGRMLRVQLPDADGEVALMGEVVAVHALQNIDNEYSVHVQFEQTLGASLFKGILLALKRKKMAS</sequence>
<dbReference type="eggNOG" id="COG0664">
    <property type="taxonomic scope" value="Bacteria"/>
</dbReference>
<reference evidence="3" key="1">
    <citation type="journal article" date="2004" name="Environ. Microbiol.">
        <title>The genome of Desulfotalea psychrophila, a sulfate-reducing bacterium from permanently cold Arctic sediments.</title>
        <authorList>
            <person name="Rabus R."/>
            <person name="Ruepp A."/>
            <person name="Frickey T."/>
            <person name="Rattei T."/>
            <person name="Fartmann B."/>
            <person name="Stark M."/>
            <person name="Bauer M."/>
            <person name="Zibat A."/>
            <person name="Lombardot T."/>
            <person name="Becker I."/>
            <person name="Amann J."/>
            <person name="Gellner K."/>
            <person name="Teeling H."/>
            <person name="Leuschner W.D."/>
            <person name="Gloeckner F.-O."/>
            <person name="Lupas A.N."/>
            <person name="Amann R."/>
            <person name="Klenk H.-P."/>
        </authorList>
    </citation>
    <scope>NUCLEOTIDE SEQUENCE [LARGE SCALE GENOMIC DNA]</scope>
    <source>
        <strain evidence="3">DSM 12343 / LSv54</strain>
    </source>
</reference>
<protein>
    <recommendedName>
        <fullName evidence="1">Cyclic nucleotide-binding domain-containing protein</fullName>
    </recommendedName>
</protein>
<evidence type="ECO:0000313" key="2">
    <source>
        <dbReference type="EMBL" id="CAG36441.1"/>
    </source>
</evidence>
<dbReference type="Pfam" id="PF07238">
    <property type="entry name" value="PilZ"/>
    <property type="match status" value="1"/>
</dbReference>
<dbReference type="HOGENOM" id="CLU_282394_0_0_7"/>
<dbReference type="RefSeq" id="WP_011188953.1">
    <property type="nucleotide sequence ID" value="NC_006138.1"/>
</dbReference>
<dbReference type="SUPFAM" id="SSF51206">
    <property type="entry name" value="cAMP-binding domain-like"/>
    <property type="match status" value="1"/>
</dbReference>
<dbReference type="GO" id="GO:0035438">
    <property type="term" value="F:cyclic-di-GMP binding"/>
    <property type="evidence" value="ECO:0007669"/>
    <property type="project" value="InterPro"/>
</dbReference>
<dbReference type="InterPro" id="IPR014710">
    <property type="entry name" value="RmlC-like_jellyroll"/>
</dbReference>
<dbReference type="InterPro" id="IPR009875">
    <property type="entry name" value="PilZ_domain"/>
</dbReference>
<dbReference type="CDD" id="cd00038">
    <property type="entry name" value="CAP_ED"/>
    <property type="match status" value="1"/>
</dbReference>
<dbReference type="InterPro" id="IPR018490">
    <property type="entry name" value="cNMP-bd_dom_sf"/>
</dbReference>
<dbReference type="eggNOG" id="COG1413">
    <property type="taxonomic scope" value="Bacteria"/>
</dbReference>
<evidence type="ECO:0000259" key="1">
    <source>
        <dbReference type="PROSITE" id="PS50042"/>
    </source>
</evidence>
<dbReference type="GO" id="GO:0005829">
    <property type="term" value="C:cytosol"/>
    <property type="evidence" value="ECO:0007669"/>
    <property type="project" value="TreeGrafter"/>
</dbReference>
<dbReference type="SUPFAM" id="SSF48371">
    <property type="entry name" value="ARM repeat"/>
    <property type="match status" value="1"/>
</dbReference>
<dbReference type="PROSITE" id="PS50042">
    <property type="entry name" value="CNMP_BINDING_3"/>
    <property type="match status" value="1"/>
</dbReference>
<dbReference type="InterPro" id="IPR000595">
    <property type="entry name" value="cNMP-bd_dom"/>
</dbReference>
<dbReference type="Gene3D" id="2.60.120.10">
    <property type="entry name" value="Jelly Rolls"/>
    <property type="match status" value="1"/>
</dbReference>
<dbReference type="EMBL" id="CR522870">
    <property type="protein sequence ID" value="CAG36441.1"/>
    <property type="molecule type" value="Genomic_DNA"/>
</dbReference>
<dbReference type="InterPro" id="IPR050397">
    <property type="entry name" value="Env_Response_Regulators"/>
</dbReference>
<dbReference type="AlphaFoldDB" id="Q6AMI4"/>
<keyword evidence="3" id="KW-1185">Reference proteome</keyword>
<feature type="domain" description="Cyclic nucleotide-binding" evidence="1">
    <location>
        <begin position="854"/>
        <end position="955"/>
    </location>
</feature>
<proteinExistence type="predicted"/>
<accession>Q6AMI4</accession>
<name>Q6AMI4_DESPS</name>
<dbReference type="KEGG" id="dps:DP1712"/>
<dbReference type="PANTHER" id="PTHR24567">
    <property type="entry name" value="CRP FAMILY TRANSCRIPTIONAL REGULATORY PROTEIN"/>
    <property type="match status" value="1"/>
</dbReference>
<dbReference type="STRING" id="177439.DP1712"/>
<dbReference type="GO" id="GO:0003700">
    <property type="term" value="F:DNA-binding transcription factor activity"/>
    <property type="evidence" value="ECO:0007669"/>
    <property type="project" value="TreeGrafter"/>
</dbReference>
<dbReference type="Pfam" id="PF00027">
    <property type="entry name" value="cNMP_binding"/>
    <property type="match status" value="1"/>
</dbReference>
<dbReference type="Pfam" id="PF13646">
    <property type="entry name" value="HEAT_2"/>
    <property type="match status" value="1"/>
</dbReference>
<dbReference type="SMART" id="SM00100">
    <property type="entry name" value="cNMP"/>
    <property type="match status" value="1"/>
</dbReference>
<evidence type="ECO:0000313" key="3">
    <source>
        <dbReference type="Proteomes" id="UP000000602"/>
    </source>
</evidence>
<dbReference type="InterPro" id="IPR011989">
    <property type="entry name" value="ARM-like"/>
</dbReference>
<organism evidence="2 3">
    <name type="scientific">Desulfotalea psychrophila (strain LSv54 / DSM 12343)</name>
    <dbReference type="NCBI Taxonomy" id="177439"/>
    <lineage>
        <taxon>Bacteria</taxon>
        <taxon>Pseudomonadati</taxon>
        <taxon>Thermodesulfobacteriota</taxon>
        <taxon>Desulfobulbia</taxon>
        <taxon>Desulfobulbales</taxon>
        <taxon>Desulfocapsaceae</taxon>
        <taxon>Desulfotalea</taxon>
    </lineage>
</organism>
<gene>
    <name evidence="2" type="ordered locus">DP1712</name>
</gene>
<dbReference type="PANTHER" id="PTHR24567:SF26">
    <property type="entry name" value="REGULATORY PROTEIN YEIL"/>
    <property type="match status" value="1"/>
</dbReference>